<evidence type="ECO:0000313" key="2">
    <source>
        <dbReference type="Proteomes" id="UP000012249"/>
    </source>
</evidence>
<gene>
    <name evidence="1" type="ORF">LEP1GSC043_4026</name>
</gene>
<comment type="caution">
    <text evidence="1">The sequence shown here is derived from an EMBL/GenBank/DDBJ whole genome shotgun (WGS) entry which is preliminary data.</text>
</comment>
<proteinExistence type="predicted"/>
<protein>
    <submittedName>
        <fullName evidence="1">Uncharacterized protein</fullName>
    </submittedName>
</protein>
<accession>N1U926</accession>
<name>N1U926_9LEPT</name>
<dbReference type="AlphaFoldDB" id="N1U926"/>
<sequence length="47" mass="5582">MSVSNSSMAGFISPFLSNIAEFRQSKTTSWKIDFYNNHDYYKLDYNY</sequence>
<organism evidence="1 2">
    <name type="scientific">Leptospira weilii str. Ecochallenge</name>
    <dbReference type="NCBI Taxonomy" id="1049986"/>
    <lineage>
        <taxon>Bacteria</taxon>
        <taxon>Pseudomonadati</taxon>
        <taxon>Spirochaetota</taxon>
        <taxon>Spirochaetia</taxon>
        <taxon>Leptospirales</taxon>
        <taxon>Leptospiraceae</taxon>
        <taxon>Leptospira</taxon>
    </lineage>
</organism>
<evidence type="ECO:0000313" key="1">
    <source>
        <dbReference type="EMBL" id="EMY12610.1"/>
    </source>
</evidence>
<reference evidence="1 2" key="1">
    <citation type="submission" date="2013-02" db="EMBL/GenBank/DDBJ databases">
        <authorList>
            <person name="Harkins D.M."/>
            <person name="Durkin A.S."/>
            <person name="Brinkac L.M."/>
            <person name="Haft D.H."/>
            <person name="Selengut J.D."/>
            <person name="Sanka R."/>
            <person name="DePew J."/>
            <person name="Purushe J."/>
            <person name="Haake D.A."/>
            <person name="Matsunaga J."/>
            <person name="Vinetz J.M."/>
            <person name="Sutton G.G."/>
            <person name="Nierman W.C."/>
            <person name="Fouts D.E."/>
        </authorList>
    </citation>
    <scope>NUCLEOTIDE SEQUENCE [LARGE SCALE GENOMIC DNA]</scope>
    <source>
        <strain evidence="1 2">Ecochallenge</strain>
    </source>
</reference>
<dbReference type="Proteomes" id="UP000012249">
    <property type="component" value="Unassembled WGS sequence"/>
</dbReference>
<dbReference type="EMBL" id="AHMI02000287">
    <property type="protein sequence ID" value="EMY12610.1"/>
    <property type="molecule type" value="Genomic_DNA"/>
</dbReference>